<dbReference type="InterPro" id="IPR004113">
    <property type="entry name" value="FAD-bd_oxidored_4_C"/>
</dbReference>
<reference evidence="6 7" key="1">
    <citation type="submission" date="2024-04" db="EMBL/GenBank/DDBJ databases">
        <title>Phylogenomic analyses of a clade within the roseobacter group suggest taxonomic reassignments of species of the genera Aestuariivita, Citreicella, Loktanella, Nautella, Pelagibaca, Ruegeria, Thalassobius, Thiobacimonas and Tropicibacter, and the proposal o.</title>
        <authorList>
            <person name="Jeon C.O."/>
        </authorList>
    </citation>
    <scope>NUCLEOTIDE SEQUENCE [LARGE SCALE GENOMIC DNA]</scope>
    <source>
        <strain evidence="6 7">G8-12</strain>
    </source>
</reference>
<dbReference type="RefSeq" id="WP_342068735.1">
    <property type="nucleotide sequence ID" value="NZ_CP151762.1"/>
</dbReference>
<feature type="domain" description="FAD-binding oxidoreductase/transferase type 4 C-terminal" evidence="5">
    <location>
        <begin position="2"/>
        <end position="85"/>
    </location>
</feature>
<evidence type="ECO:0000313" key="6">
    <source>
        <dbReference type="EMBL" id="WZU62327.1"/>
    </source>
</evidence>
<evidence type="ECO:0000313" key="7">
    <source>
        <dbReference type="Proteomes" id="UP001451782"/>
    </source>
</evidence>
<dbReference type="InterPro" id="IPR016164">
    <property type="entry name" value="FAD-linked_Oxase-like_C"/>
</dbReference>
<dbReference type="Proteomes" id="UP001451782">
    <property type="component" value="Chromosome"/>
</dbReference>
<keyword evidence="4" id="KW-0274">FAD</keyword>
<dbReference type="Gene3D" id="1.10.45.10">
    <property type="entry name" value="Vanillyl-alcohol Oxidase, Chain A, domain 4"/>
    <property type="match status" value="1"/>
</dbReference>
<dbReference type="FunFam" id="1.10.45.10:FF:000001">
    <property type="entry name" value="D-lactate dehydrogenase mitochondrial"/>
    <property type="match status" value="1"/>
</dbReference>
<dbReference type="GO" id="GO:0003824">
    <property type="term" value="F:catalytic activity"/>
    <property type="evidence" value="ECO:0007669"/>
    <property type="project" value="InterPro"/>
</dbReference>
<dbReference type="Pfam" id="PF02913">
    <property type="entry name" value="FAD-oxidase_C"/>
    <property type="match status" value="1"/>
</dbReference>
<keyword evidence="3" id="KW-0285">Flavoprotein</keyword>
<dbReference type="SUPFAM" id="SSF55103">
    <property type="entry name" value="FAD-linked oxidases, C-terminal domain"/>
    <property type="match status" value="1"/>
</dbReference>
<comment type="similarity">
    <text evidence="2">Belongs to the FAD-binding oxidoreductase/transferase type 4 family.</text>
</comment>
<dbReference type="EMBL" id="CP151762">
    <property type="protein sequence ID" value="WZU62327.1"/>
    <property type="molecule type" value="Genomic_DNA"/>
</dbReference>
<dbReference type="AlphaFoldDB" id="A0AAN0NE11"/>
<accession>A0AAN0NE11</accession>
<dbReference type="GO" id="GO:0022904">
    <property type="term" value="P:respiratory electron transport chain"/>
    <property type="evidence" value="ECO:0007669"/>
    <property type="project" value="TreeGrafter"/>
</dbReference>
<dbReference type="KEGG" id="yag:AABB28_10455"/>
<dbReference type="InterPro" id="IPR016171">
    <property type="entry name" value="Vanillyl_alc_oxidase_C-sub2"/>
</dbReference>
<evidence type="ECO:0000256" key="3">
    <source>
        <dbReference type="ARBA" id="ARBA00022630"/>
    </source>
</evidence>
<keyword evidence="7" id="KW-1185">Reference proteome</keyword>
<evidence type="ECO:0000256" key="4">
    <source>
        <dbReference type="ARBA" id="ARBA00022827"/>
    </source>
</evidence>
<dbReference type="InterPro" id="IPR051264">
    <property type="entry name" value="FAD-oxidored/transferase_4"/>
</dbReference>
<name>A0AAN0NE11_9RHOB</name>
<organism evidence="6 7">
    <name type="scientific">Yoonia algicola</name>
    <dbReference type="NCBI Taxonomy" id="3137368"/>
    <lineage>
        <taxon>Bacteria</taxon>
        <taxon>Pseudomonadati</taxon>
        <taxon>Pseudomonadota</taxon>
        <taxon>Alphaproteobacteria</taxon>
        <taxon>Rhodobacterales</taxon>
        <taxon>Paracoccaceae</taxon>
        <taxon>Yoonia</taxon>
    </lineage>
</organism>
<dbReference type="PANTHER" id="PTHR43716:SF2">
    <property type="entry name" value="BLL6224 PROTEIN"/>
    <property type="match status" value="1"/>
</dbReference>
<dbReference type="PANTHER" id="PTHR43716">
    <property type="entry name" value="D-2-HYDROXYGLUTARATE DEHYDROGENASE, MITOCHONDRIAL"/>
    <property type="match status" value="1"/>
</dbReference>
<sequence length="88" mass="9458">MAHLGDGNIHHTSYISRNDPDVMDALVNAVEDVVQELGGSFSAEHGIGVSKLDTMKRRKDPVALDAMRAIKAALDPNNILNPGKVIPQ</sequence>
<protein>
    <submittedName>
        <fullName evidence="6">FAD-linked oxidase C-terminal domain-containing protein</fullName>
    </submittedName>
</protein>
<comment type="cofactor">
    <cofactor evidence="1">
        <name>FAD</name>
        <dbReference type="ChEBI" id="CHEBI:57692"/>
    </cofactor>
</comment>
<proteinExistence type="inferred from homology"/>
<dbReference type="GO" id="GO:0050660">
    <property type="term" value="F:flavin adenine dinucleotide binding"/>
    <property type="evidence" value="ECO:0007669"/>
    <property type="project" value="InterPro"/>
</dbReference>
<evidence type="ECO:0000256" key="1">
    <source>
        <dbReference type="ARBA" id="ARBA00001974"/>
    </source>
</evidence>
<gene>
    <name evidence="6" type="ORF">AABB28_10455</name>
</gene>
<evidence type="ECO:0000259" key="5">
    <source>
        <dbReference type="Pfam" id="PF02913"/>
    </source>
</evidence>
<evidence type="ECO:0000256" key="2">
    <source>
        <dbReference type="ARBA" id="ARBA00008000"/>
    </source>
</evidence>
<dbReference type="Gene3D" id="3.30.70.2740">
    <property type="match status" value="1"/>
</dbReference>